<feature type="signal peptide" evidence="4">
    <location>
        <begin position="1"/>
        <end position="24"/>
    </location>
</feature>
<sequence>MLTGATLVFLVASHSLLLVQQAQALSLKVHKHHRPATTNSARSLNPHNSTGTGRRQLAARLDPEPLDLDNAYDLYYSTDLTIGGQQLSVQLDTGSSELWVRPGNAFTAIQAQVSTNSLSIRYGIGSFTGNITTADVVMGDITIPKQSFLTYTTGAIDNVFKAGLDGMLGLGFDDGSHVHTTVSRNGGGDSGRTLLSNFFVNNPEQPKTMSFAMSRLNDGTDDDGLFMIGEPEPEYAAVKTQPAHPLRINDTPGDFQRWALYLDAIEINGKNITGLQSVVKGAPAGKLVANIDTGTSLGWMPAAAVDAIYKDVPGAVYFSETDQYTVPCMTQLRLAFWFDGVRYPMHPLDVTRVGQSKPDADGNRQYLCTNAFVHMAALAGQTATLDLQLGDSFLRNVISQYDFGDLTDAKTANIRMLTTVPDELAAMNDFLQVRAKQIGVAAPAPVTELPGGTIAGGTPTTSATATSTGTTMTIDPTDAPAPTEVPGTPEQDPASDGNNSDGSTPETNTPSDTGAASSLAPHLSAAVVLLSSLALALW</sequence>
<feature type="region of interest" description="Disordered" evidence="3">
    <location>
        <begin position="448"/>
        <end position="517"/>
    </location>
</feature>
<gene>
    <name evidence="6" type="ORF">EXIGLDRAFT_722853</name>
</gene>
<evidence type="ECO:0000256" key="3">
    <source>
        <dbReference type="SAM" id="MobiDB-lite"/>
    </source>
</evidence>
<dbReference type="InParanoid" id="A0A165F2K9"/>
<dbReference type="CDD" id="cd05471">
    <property type="entry name" value="pepsin_like"/>
    <property type="match status" value="1"/>
</dbReference>
<dbReference type="GO" id="GO:0006508">
    <property type="term" value="P:proteolysis"/>
    <property type="evidence" value="ECO:0007669"/>
    <property type="project" value="UniProtKB-KW"/>
</dbReference>
<keyword evidence="4" id="KW-0732">Signal</keyword>
<feature type="active site" evidence="2">
    <location>
        <position position="292"/>
    </location>
</feature>
<dbReference type="AlphaFoldDB" id="A0A165F2K9"/>
<dbReference type="SUPFAM" id="SSF50630">
    <property type="entry name" value="Acid proteases"/>
    <property type="match status" value="1"/>
</dbReference>
<dbReference type="InterPro" id="IPR033121">
    <property type="entry name" value="PEPTIDASE_A1"/>
</dbReference>
<name>A0A165F2K9_EXIGL</name>
<dbReference type="PROSITE" id="PS51767">
    <property type="entry name" value="PEPTIDASE_A1"/>
    <property type="match status" value="1"/>
</dbReference>
<dbReference type="Gene3D" id="2.40.70.10">
    <property type="entry name" value="Acid Proteases"/>
    <property type="match status" value="2"/>
</dbReference>
<dbReference type="PRINTS" id="PR00792">
    <property type="entry name" value="PEPSIN"/>
</dbReference>
<reference evidence="6 7" key="1">
    <citation type="journal article" date="2016" name="Mol. Biol. Evol.">
        <title>Comparative Genomics of Early-Diverging Mushroom-Forming Fungi Provides Insights into the Origins of Lignocellulose Decay Capabilities.</title>
        <authorList>
            <person name="Nagy L.G."/>
            <person name="Riley R."/>
            <person name="Tritt A."/>
            <person name="Adam C."/>
            <person name="Daum C."/>
            <person name="Floudas D."/>
            <person name="Sun H."/>
            <person name="Yadav J.S."/>
            <person name="Pangilinan J."/>
            <person name="Larsson K.H."/>
            <person name="Matsuura K."/>
            <person name="Barry K."/>
            <person name="Labutti K."/>
            <person name="Kuo R."/>
            <person name="Ohm R.A."/>
            <person name="Bhattacharya S.S."/>
            <person name="Shirouzu T."/>
            <person name="Yoshinaga Y."/>
            <person name="Martin F.M."/>
            <person name="Grigoriev I.V."/>
            <person name="Hibbett D.S."/>
        </authorList>
    </citation>
    <scope>NUCLEOTIDE SEQUENCE [LARGE SCALE GENOMIC DNA]</scope>
    <source>
        <strain evidence="6 7">HHB12029</strain>
    </source>
</reference>
<proteinExistence type="inferred from homology"/>
<dbReference type="GO" id="GO:0004190">
    <property type="term" value="F:aspartic-type endopeptidase activity"/>
    <property type="evidence" value="ECO:0007669"/>
    <property type="project" value="InterPro"/>
</dbReference>
<dbReference type="InterPro" id="IPR034164">
    <property type="entry name" value="Pepsin-like_dom"/>
</dbReference>
<feature type="compositionally biased region" description="Low complexity" evidence="3">
    <location>
        <begin position="450"/>
        <end position="474"/>
    </location>
</feature>
<feature type="domain" description="Peptidase A1" evidence="5">
    <location>
        <begin position="76"/>
        <end position="415"/>
    </location>
</feature>
<dbReference type="OrthoDB" id="771136at2759"/>
<evidence type="ECO:0000256" key="2">
    <source>
        <dbReference type="PIRSR" id="PIRSR601461-1"/>
    </source>
</evidence>
<evidence type="ECO:0000313" key="6">
    <source>
        <dbReference type="EMBL" id="KZV88241.1"/>
    </source>
</evidence>
<comment type="similarity">
    <text evidence="1">Belongs to the peptidase A1 family.</text>
</comment>
<dbReference type="PANTHER" id="PTHR47966:SF51">
    <property type="entry name" value="BETA-SITE APP-CLEAVING ENZYME, ISOFORM A-RELATED"/>
    <property type="match status" value="1"/>
</dbReference>
<evidence type="ECO:0000256" key="1">
    <source>
        <dbReference type="ARBA" id="ARBA00007447"/>
    </source>
</evidence>
<evidence type="ECO:0000256" key="4">
    <source>
        <dbReference type="SAM" id="SignalP"/>
    </source>
</evidence>
<organism evidence="6 7">
    <name type="scientific">Exidia glandulosa HHB12029</name>
    <dbReference type="NCBI Taxonomy" id="1314781"/>
    <lineage>
        <taxon>Eukaryota</taxon>
        <taxon>Fungi</taxon>
        <taxon>Dikarya</taxon>
        <taxon>Basidiomycota</taxon>
        <taxon>Agaricomycotina</taxon>
        <taxon>Agaricomycetes</taxon>
        <taxon>Auriculariales</taxon>
        <taxon>Exidiaceae</taxon>
        <taxon>Exidia</taxon>
    </lineage>
</organism>
<keyword evidence="7" id="KW-1185">Reference proteome</keyword>
<dbReference type="InterPro" id="IPR001461">
    <property type="entry name" value="Aspartic_peptidase_A1"/>
</dbReference>
<feature type="compositionally biased region" description="Polar residues" evidence="3">
    <location>
        <begin position="36"/>
        <end position="53"/>
    </location>
</feature>
<feature type="active site" evidence="2">
    <location>
        <position position="92"/>
    </location>
</feature>
<dbReference type="EMBL" id="KV426104">
    <property type="protein sequence ID" value="KZV88241.1"/>
    <property type="molecule type" value="Genomic_DNA"/>
</dbReference>
<dbReference type="Proteomes" id="UP000077266">
    <property type="component" value="Unassembled WGS sequence"/>
</dbReference>
<keyword evidence="6" id="KW-0378">Hydrolase</keyword>
<protein>
    <submittedName>
        <fullName evidence="6">Acid protease</fullName>
    </submittedName>
</protein>
<feature type="region of interest" description="Disordered" evidence="3">
    <location>
        <begin position="30"/>
        <end position="55"/>
    </location>
</feature>
<evidence type="ECO:0000259" key="5">
    <source>
        <dbReference type="PROSITE" id="PS51767"/>
    </source>
</evidence>
<feature type="compositionally biased region" description="Polar residues" evidence="3">
    <location>
        <begin position="496"/>
        <end position="514"/>
    </location>
</feature>
<evidence type="ECO:0000313" key="7">
    <source>
        <dbReference type="Proteomes" id="UP000077266"/>
    </source>
</evidence>
<accession>A0A165F2K9</accession>
<dbReference type="Pfam" id="PF00026">
    <property type="entry name" value="Asp"/>
    <property type="match status" value="1"/>
</dbReference>
<dbReference type="PANTHER" id="PTHR47966">
    <property type="entry name" value="BETA-SITE APP-CLEAVING ENZYME, ISOFORM A-RELATED"/>
    <property type="match status" value="1"/>
</dbReference>
<feature type="chain" id="PRO_5007857519" evidence="4">
    <location>
        <begin position="25"/>
        <end position="538"/>
    </location>
</feature>
<keyword evidence="6" id="KW-0645">Protease</keyword>
<dbReference type="InterPro" id="IPR021109">
    <property type="entry name" value="Peptidase_aspartic_dom_sf"/>
</dbReference>